<protein>
    <submittedName>
        <fullName evidence="1">Uncharacterized protein</fullName>
    </submittedName>
</protein>
<evidence type="ECO:0000313" key="1">
    <source>
        <dbReference type="EMBL" id="PFX30453.1"/>
    </source>
</evidence>
<name>A0A2B4SN20_STYPI</name>
<dbReference type="Proteomes" id="UP000225706">
    <property type="component" value="Unassembled WGS sequence"/>
</dbReference>
<dbReference type="AlphaFoldDB" id="A0A2B4SN20"/>
<comment type="caution">
    <text evidence="1">The sequence shown here is derived from an EMBL/GenBank/DDBJ whole genome shotgun (WGS) entry which is preliminary data.</text>
</comment>
<gene>
    <name evidence="1" type="ORF">AWC38_SpisGene4792</name>
</gene>
<dbReference type="EMBL" id="LSMT01000050">
    <property type="protein sequence ID" value="PFX30453.1"/>
    <property type="molecule type" value="Genomic_DNA"/>
</dbReference>
<accession>A0A2B4SN20</accession>
<dbReference type="OrthoDB" id="5982146at2759"/>
<evidence type="ECO:0000313" key="2">
    <source>
        <dbReference type="Proteomes" id="UP000225706"/>
    </source>
</evidence>
<sequence length="453" mass="52348">MLSLLGKWMYTEDENAENFPQNCFFAEAEEDWLLVDVELTEEDALILKEYVVINEQNVASVIEQRKNCGKRLPDGQLNQEIVEKSRKYFHGKMISRLVPRKMMEPYKIMRPLKWSKSMDEKCNAHKFQKMNSWLEILSLKVPRTLGTVESIPAVRVNVKSLNFPDAQMEISMPVLEPVKLQPKHAYPKDLCTAVVEFESSPNATKNLWDSEYIKRKRSFDFVAKIRGDSSEVALRMTLDQDHVCDLLKLSIRKRRKYNPVTSTSDLLAANQVDAEPAHTPKPLLAIEWQPERLDPPSAVMQESDPSEDDEGDDKWFMRPAVPMFSDLCEKTSQLSSRLGHQIPRAAMFLWAQILQLLSCSKKLLSLKTPEEEGFRNVIFREPHQRGYLRSVSCKDYCEERGRASMQKKTKRHDSKKSLKRAHGALTQKYYHNTNRKRAMDSTKFQGACGRRGC</sequence>
<keyword evidence="2" id="KW-1185">Reference proteome</keyword>
<proteinExistence type="predicted"/>
<organism evidence="1 2">
    <name type="scientific">Stylophora pistillata</name>
    <name type="common">Smooth cauliflower coral</name>
    <dbReference type="NCBI Taxonomy" id="50429"/>
    <lineage>
        <taxon>Eukaryota</taxon>
        <taxon>Metazoa</taxon>
        <taxon>Cnidaria</taxon>
        <taxon>Anthozoa</taxon>
        <taxon>Hexacorallia</taxon>
        <taxon>Scleractinia</taxon>
        <taxon>Astrocoeniina</taxon>
        <taxon>Pocilloporidae</taxon>
        <taxon>Stylophora</taxon>
    </lineage>
</organism>
<reference evidence="2" key="1">
    <citation type="journal article" date="2017" name="bioRxiv">
        <title>Comparative analysis of the genomes of Stylophora pistillata and Acropora digitifera provides evidence for extensive differences between species of corals.</title>
        <authorList>
            <person name="Voolstra C.R."/>
            <person name="Li Y."/>
            <person name="Liew Y.J."/>
            <person name="Baumgarten S."/>
            <person name="Zoccola D."/>
            <person name="Flot J.-F."/>
            <person name="Tambutte S."/>
            <person name="Allemand D."/>
            <person name="Aranda M."/>
        </authorList>
    </citation>
    <scope>NUCLEOTIDE SEQUENCE [LARGE SCALE GENOMIC DNA]</scope>
</reference>